<dbReference type="NCBIfam" id="NF005144">
    <property type="entry name" value="PRK06598.1"/>
    <property type="match status" value="1"/>
</dbReference>
<evidence type="ECO:0000313" key="19">
    <source>
        <dbReference type="Proteomes" id="UP000226592"/>
    </source>
</evidence>
<dbReference type="GO" id="GO:0046983">
    <property type="term" value="F:protein dimerization activity"/>
    <property type="evidence" value="ECO:0007669"/>
    <property type="project" value="InterPro"/>
</dbReference>
<evidence type="ECO:0000256" key="6">
    <source>
        <dbReference type="ARBA" id="ARBA00013120"/>
    </source>
</evidence>
<dbReference type="CDD" id="cd02314">
    <property type="entry name" value="VcASADH1_like_N"/>
    <property type="match status" value="1"/>
</dbReference>
<dbReference type="GO" id="GO:0051287">
    <property type="term" value="F:NAD binding"/>
    <property type="evidence" value="ECO:0007669"/>
    <property type="project" value="InterPro"/>
</dbReference>
<gene>
    <name evidence="15 18" type="primary">asd</name>
    <name evidence="18" type="ORF">CL943_03210</name>
</gene>
<dbReference type="HAMAP" id="MF_02121">
    <property type="entry name" value="ASADH"/>
    <property type="match status" value="1"/>
</dbReference>
<dbReference type="PROSITE" id="PS01103">
    <property type="entry name" value="ASD"/>
    <property type="match status" value="1"/>
</dbReference>
<dbReference type="InterPro" id="IPR000319">
    <property type="entry name" value="Asp-semialdehyde_DH_CS"/>
</dbReference>
<keyword evidence="7 15" id="KW-0028">Amino-acid biosynthesis</keyword>
<dbReference type="GO" id="GO:0009088">
    <property type="term" value="P:threonine biosynthetic process"/>
    <property type="evidence" value="ECO:0007669"/>
    <property type="project" value="UniProtKB-UniRule"/>
</dbReference>
<feature type="binding site" evidence="15">
    <location>
        <begin position="10"/>
        <end position="13"/>
    </location>
    <ligand>
        <name>NADP(+)</name>
        <dbReference type="ChEBI" id="CHEBI:58349"/>
    </ligand>
</feature>
<keyword evidence="12 15" id="KW-0457">Lysine biosynthesis</keyword>
<sequence>MVKVGFVGWRGMVGSVLRQRMLEENDFQGLKPLFFSTSQVGQKGPEIGMEVPELADAFDIKTLSSLDAIVTCQGGDYTKEVYPKLRKEGWDGYWIDAASALRMEKDSVIVLDPVNREVIDEAFESGVKNYIGANCTVSLMLMGIGGLFKENKVDWLTSMTYQSASGAGSKNMAELVEQMQTISKATEGKKMPVLELDREVQETIENPDFPTENFTVPLACNLIPWIDKEVEDGQSREEWKGSAETNKILNSKQQIPVDGICVRVPAMRCHSQAITIKLKEEMELKEIENTIAKANEWVKVIPNNKEDSIRQLTPIAVSGKLTVPVGRIRHINNDASFVTLFTVGDQLLWGAAEPVRRMLQIVLKKIS</sequence>
<evidence type="ECO:0000256" key="4">
    <source>
        <dbReference type="ARBA" id="ARBA00010584"/>
    </source>
</evidence>
<keyword evidence="8 15" id="KW-0791">Threonine biosynthesis</keyword>
<evidence type="ECO:0000259" key="17">
    <source>
        <dbReference type="SMART" id="SM00859"/>
    </source>
</evidence>
<feature type="active site" description="Acyl-thioester intermediate" evidence="15 16">
    <location>
        <position position="135"/>
    </location>
</feature>
<feature type="binding site" evidence="15">
    <location>
        <position position="102"/>
    </location>
    <ligand>
        <name>phosphate</name>
        <dbReference type="ChEBI" id="CHEBI:43474"/>
    </ligand>
</feature>
<keyword evidence="11 15" id="KW-0560">Oxidoreductase</keyword>
<evidence type="ECO:0000256" key="3">
    <source>
        <dbReference type="ARBA" id="ARBA00005097"/>
    </source>
</evidence>
<dbReference type="AlphaFoldDB" id="A0A2D6M1K2"/>
<name>A0A2D6M1K2_9ARCH</name>
<dbReference type="EC" id="1.2.1.11" evidence="6 15"/>
<comment type="function">
    <text evidence="15">Catalyzes the NADPH-dependent formation of L-aspartate-semialdehyde (L-ASA) by the reductive dephosphorylation of L-aspartyl-4-phosphate.</text>
</comment>
<dbReference type="Gene3D" id="3.40.50.720">
    <property type="entry name" value="NAD(P)-binding Rossmann-like Domain"/>
    <property type="match status" value="1"/>
</dbReference>
<dbReference type="UniPathway" id="UPA00034">
    <property type="reaction ID" value="UER00016"/>
</dbReference>
<feature type="binding site" evidence="15">
    <location>
        <position position="162"/>
    </location>
    <ligand>
        <name>substrate</name>
    </ligand>
</feature>
<evidence type="ECO:0000256" key="1">
    <source>
        <dbReference type="ARBA" id="ARBA00005021"/>
    </source>
</evidence>
<dbReference type="CDD" id="cd23938">
    <property type="entry name" value="ASADH_C_bac_like"/>
    <property type="match status" value="1"/>
</dbReference>
<feature type="binding site" evidence="15">
    <location>
        <position position="229"/>
    </location>
    <ligand>
        <name>substrate</name>
    </ligand>
</feature>
<evidence type="ECO:0000256" key="7">
    <source>
        <dbReference type="ARBA" id="ARBA00022605"/>
    </source>
</evidence>
<keyword evidence="9 15" id="KW-0521">NADP</keyword>
<accession>A0A2D6M1K2</accession>
<dbReference type="Pfam" id="PF02774">
    <property type="entry name" value="Semialdhyde_dhC"/>
    <property type="match status" value="1"/>
</dbReference>
<dbReference type="SMART" id="SM00859">
    <property type="entry name" value="Semialdhyde_dh"/>
    <property type="match status" value="1"/>
</dbReference>
<evidence type="ECO:0000256" key="14">
    <source>
        <dbReference type="ARBA" id="ARBA00047891"/>
    </source>
</evidence>
<feature type="binding site" evidence="15">
    <location>
        <begin position="165"/>
        <end position="166"/>
    </location>
    <ligand>
        <name>NADP(+)</name>
        <dbReference type="ChEBI" id="CHEBI:58349"/>
    </ligand>
</feature>
<comment type="subunit">
    <text evidence="5 15">Homodimer.</text>
</comment>
<dbReference type="NCBIfam" id="TIGR01745">
    <property type="entry name" value="asd_gamma"/>
    <property type="match status" value="1"/>
</dbReference>
<comment type="pathway">
    <text evidence="3 15">Amino-acid biosynthesis; L-threonine biosynthesis; L-threonine from L-aspartate: step 2/5.</text>
</comment>
<dbReference type="GO" id="GO:0009097">
    <property type="term" value="P:isoleucine biosynthetic process"/>
    <property type="evidence" value="ECO:0007669"/>
    <property type="project" value="InterPro"/>
</dbReference>
<dbReference type="Gene3D" id="3.30.360.10">
    <property type="entry name" value="Dihydrodipicolinate Reductase, domain 2"/>
    <property type="match status" value="1"/>
</dbReference>
<evidence type="ECO:0000256" key="16">
    <source>
        <dbReference type="PIRSR" id="PIRSR000148-1"/>
    </source>
</evidence>
<dbReference type="UniPathway" id="UPA00051">
    <property type="reaction ID" value="UER00464"/>
</dbReference>
<comment type="catalytic activity">
    <reaction evidence="14 15">
        <text>L-aspartate 4-semialdehyde + phosphate + NADP(+) = 4-phospho-L-aspartate + NADPH + H(+)</text>
        <dbReference type="Rhea" id="RHEA:24284"/>
        <dbReference type="ChEBI" id="CHEBI:15378"/>
        <dbReference type="ChEBI" id="CHEBI:43474"/>
        <dbReference type="ChEBI" id="CHEBI:57535"/>
        <dbReference type="ChEBI" id="CHEBI:57783"/>
        <dbReference type="ChEBI" id="CHEBI:58349"/>
        <dbReference type="ChEBI" id="CHEBI:537519"/>
        <dbReference type="EC" id="1.2.1.11"/>
    </reaction>
</comment>
<comment type="caution">
    <text evidence="15">Lacks conserved residue(s) required for the propagation of feature annotation.</text>
</comment>
<dbReference type="InterPro" id="IPR036291">
    <property type="entry name" value="NAD(P)-bd_dom_sf"/>
</dbReference>
<evidence type="ECO:0000256" key="12">
    <source>
        <dbReference type="ARBA" id="ARBA00023154"/>
    </source>
</evidence>
<feature type="domain" description="Semialdehyde dehydrogenase NAD-binding" evidence="17">
    <location>
        <begin position="3"/>
        <end position="122"/>
    </location>
</feature>
<dbReference type="GO" id="GO:0019877">
    <property type="term" value="P:diaminopimelate biosynthetic process"/>
    <property type="evidence" value="ECO:0007669"/>
    <property type="project" value="UniProtKB-UniRule"/>
</dbReference>
<dbReference type="PANTHER" id="PTHR46278:SF4">
    <property type="entry name" value="ASPARTATE-SEMIALDEHYDE DEHYDROGENASE"/>
    <property type="match status" value="1"/>
</dbReference>
<keyword evidence="10 15" id="KW-0220">Diaminopimelate biosynthesis</keyword>
<dbReference type="SUPFAM" id="SSF55347">
    <property type="entry name" value="Glyceraldehyde-3-phosphate dehydrogenase-like, C-terminal domain"/>
    <property type="match status" value="1"/>
</dbReference>
<evidence type="ECO:0000256" key="9">
    <source>
        <dbReference type="ARBA" id="ARBA00022857"/>
    </source>
</evidence>
<dbReference type="SUPFAM" id="SSF51735">
    <property type="entry name" value="NAD(P)-binding Rossmann-fold domains"/>
    <property type="match status" value="1"/>
</dbReference>
<evidence type="ECO:0000256" key="13">
    <source>
        <dbReference type="ARBA" id="ARBA00023167"/>
    </source>
</evidence>
<dbReference type="PIRSF" id="PIRSF000148">
    <property type="entry name" value="ASA_dh"/>
    <property type="match status" value="1"/>
</dbReference>
<dbReference type="GO" id="GO:0071266">
    <property type="term" value="P:'de novo' L-methionine biosynthetic process"/>
    <property type="evidence" value="ECO:0007669"/>
    <property type="project" value="UniProtKB-UniRule"/>
</dbReference>
<dbReference type="Proteomes" id="UP000226592">
    <property type="component" value="Unassembled WGS sequence"/>
</dbReference>
<evidence type="ECO:0000256" key="10">
    <source>
        <dbReference type="ARBA" id="ARBA00022915"/>
    </source>
</evidence>
<dbReference type="InterPro" id="IPR011534">
    <property type="entry name" value="Asp_ADH_gamma-type"/>
</dbReference>
<keyword evidence="13 15" id="KW-0486">Methionine biosynthesis</keyword>
<dbReference type="Pfam" id="PF01118">
    <property type="entry name" value="Semialdhyde_dh"/>
    <property type="match status" value="1"/>
</dbReference>
<comment type="pathway">
    <text evidence="2 15">Amino-acid biosynthesis; L-lysine biosynthesis via DAP pathway; (S)-tetrahydrodipicolinate from L-aspartate: step 2/4.</text>
</comment>
<evidence type="ECO:0000256" key="8">
    <source>
        <dbReference type="ARBA" id="ARBA00022697"/>
    </source>
</evidence>
<dbReference type="InterPro" id="IPR000534">
    <property type="entry name" value="Semialdehyde_DH_NAD-bd"/>
</dbReference>
<comment type="similarity">
    <text evidence="4 15">Belongs to the aspartate-semialdehyde dehydrogenase family.</text>
</comment>
<dbReference type="EMBL" id="NZBU01000009">
    <property type="protein sequence ID" value="MAG22286.1"/>
    <property type="molecule type" value="Genomic_DNA"/>
</dbReference>
<evidence type="ECO:0000256" key="5">
    <source>
        <dbReference type="ARBA" id="ARBA00011738"/>
    </source>
</evidence>
<protein>
    <recommendedName>
        <fullName evidence="6 15">Aspartate-semialdehyde dehydrogenase</fullName>
        <shortName evidence="15">ASA dehydrogenase</shortName>
        <shortName evidence="15">ASADH</shortName>
        <ecNumber evidence="6 15">1.2.1.11</ecNumber>
    </recommendedName>
    <alternativeName>
        <fullName evidence="15">Aspartate-beta-semialdehyde dehydrogenase</fullName>
    </alternativeName>
</protein>
<proteinExistence type="inferred from homology"/>
<feature type="binding site" evidence="15">
    <location>
        <position position="263"/>
    </location>
    <ligand>
        <name>substrate</name>
    </ligand>
</feature>
<dbReference type="UniPathway" id="UPA00050">
    <property type="reaction ID" value="UER00463"/>
</dbReference>
<evidence type="ECO:0000256" key="2">
    <source>
        <dbReference type="ARBA" id="ARBA00005076"/>
    </source>
</evidence>
<comment type="pathway">
    <text evidence="1 15">Amino-acid biosynthesis; L-methionine biosynthesis via de novo pathway; L-homoserine from L-aspartate: step 2/3.</text>
</comment>
<dbReference type="GO" id="GO:0009089">
    <property type="term" value="P:lysine biosynthetic process via diaminopimelate"/>
    <property type="evidence" value="ECO:0007669"/>
    <property type="project" value="UniProtKB-UniRule"/>
</dbReference>
<dbReference type="InterPro" id="IPR012280">
    <property type="entry name" value="Semialdhyde_DH_dimer_dom"/>
</dbReference>
<reference evidence="19" key="1">
    <citation type="submission" date="2017-09" db="EMBL/GenBank/DDBJ databases">
        <title>The Reconstruction of 2,631 Draft Metagenome-Assembled Genomes from the Global Oceans.</title>
        <authorList>
            <person name="Tully B.J."/>
            <person name="Graham E.D."/>
            <person name="Heidelberg J.F."/>
        </authorList>
    </citation>
    <scope>NUCLEOTIDE SEQUENCE [LARGE SCALE GENOMIC DNA]</scope>
</reference>
<feature type="binding site" evidence="15">
    <location>
        <position position="73"/>
    </location>
    <ligand>
        <name>NADP(+)</name>
        <dbReference type="ChEBI" id="CHEBI:58349"/>
    </ligand>
</feature>
<evidence type="ECO:0000313" key="18">
    <source>
        <dbReference type="EMBL" id="MAG22286.1"/>
    </source>
</evidence>
<feature type="active site" description="Proton acceptor" evidence="15 16">
    <location>
        <position position="270"/>
    </location>
</feature>
<comment type="caution">
    <text evidence="18">The sequence shown here is derived from an EMBL/GenBank/DDBJ whole genome shotgun (WGS) entry which is preliminary data.</text>
</comment>
<evidence type="ECO:0000256" key="15">
    <source>
        <dbReference type="HAMAP-Rule" id="MF_02121"/>
    </source>
</evidence>
<dbReference type="GO" id="GO:0050661">
    <property type="term" value="F:NADP binding"/>
    <property type="evidence" value="ECO:0007669"/>
    <property type="project" value="UniProtKB-UniRule"/>
</dbReference>
<dbReference type="GO" id="GO:0004073">
    <property type="term" value="F:aspartate-semialdehyde dehydrogenase activity"/>
    <property type="evidence" value="ECO:0007669"/>
    <property type="project" value="UniProtKB-UniRule"/>
</dbReference>
<dbReference type="PANTHER" id="PTHR46278">
    <property type="entry name" value="DEHYDROGENASE, PUTATIVE-RELATED"/>
    <property type="match status" value="1"/>
</dbReference>
<dbReference type="InterPro" id="IPR012080">
    <property type="entry name" value="Asp_semialdehyde_DH"/>
</dbReference>
<organism evidence="18 19">
    <name type="scientific">Candidatus Iainarchaeum sp</name>
    <dbReference type="NCBI Taxonomy" id="3101447"/>
    <lineage>
        <taxon>Archaea</taxon>
        <taxon>Candidatus Iainarchaeota</taxon>
        <taxon>Candidatus Iainarchaeia</taxon>
        <taxon>Candidatus Iainarchaeales</taxon>
        <taxon>Candidatus Iainarchaeaceae</taxon>
        <taxon>Candidatus Iainarchaeum</taxon>
    </lineage>
</organism>
<evidence type="ECO:0000256" key="11">
    <source>
        <dbReference type="ARBA" id="ARBA00023002"/>
    </source>
</evidence>